<reference evidence="2 3" key="1">
    <citation type="submission" date="2019-03" db="EMBL/GenBank/DDBJ databases">
        <title>Genomic Encyclopedia of Type Strains, Phase IV (KMG-IV): sequencing the most valuable type-strain genomes for metagenomic binning, comparative biology and taxonomic classification.</title>
        <authorList>
            <person name="Goeker M."/>
        </authorList>
    </citation>
    <scope>NUCLEOTIDE SEQUENCE [LARGE SCALE GENOMIC DNA]</scope>
    <source>
        <strain evidence="2 3">DSM 28679</strain>
    </source>
</reference>
<dbReference type="AlphaFoldDB" id="A0A4R6U127"/>
<feature type="domain" description="HNH nuclease" evidence="1">
    <location>
        <begin position="152"/>
        <end position="205"/>
    </location>
</feature>
<evidence type="ECO:0000313" key="2">
    <source>
        <dbReference type="EMBL" id="TDQ38952.1"/>
    </source>
</evidence>
<dbReference type="EMBL" id="SNYK01000003">
    <property type="protein sequence ID" value="TDQ38952.1"/>
    <property type="molecule type" value="Genomic_DNA"/>
</dbReference>
<proteinExistence type="predicted"/>
<dbReference type="OrthoDB" id="529575at2"/>
<keyword evidence="2" id="KW-0378">Hydrolase</keyword>
<organism evidence="2 3">
    <name type="scientific">Thiopseudomonas denitrificans</name>
    <dbReference type="NCBI Taxonomy" id="1501432"/>
    <lineage>
        <taxon>Bacteria</taxon>
        <taxon>Pseudomonadati</taxon>
        <taxon>Pseudomonadota</taxon>
        <taxon>Gammaproteobacteria</taxon>
        <taxon>Pseudomonadales</taxon>
        <taxon>Pseudomonadaceae</taxon>
        <taxon>Thiopseudomonas</taxon>
    </lineage>
</organism>
<keyword evidence="3" id="KW-1185">Reference proteome</keyword>
<evidence type="ECO:0000259" key="1">
    <source>
        <dbReference type="Pfam" id="PF13391"/>
    </source>
</evidence>
<evidence type="ECO:0000313" key="3">
    <source>
        <dbReference type="Proteomes" id="UP000294575"/>
    </source>
</evidence>
<comment type="caution">
    <text evidence="2">The sequence shown here is derived from an EMBL/GenBank/DDBJ whole genome shotgun (WGS) entry which is preliminary data.</text>
</comment>
<name>A0A4R6U127_9GAMM</name>
<keyword evidence="2" id="KW-0255">Endonuclease</keyword>
<dbReference type="RefSeq" id="WP_101497737.1">
    <property type="nucleotide sequence ID" value="NZ_LNJZ01000009.1"/>
</dbReference>
<dbReference type="GO" id="GO:0004519">
    <property type="term" value="F:endonuclease activity"/>
    <property type="evidence" value="ECO:0007669"/>
    <property type="project" value="UniProtKB-KW"/>
</dbReference>
<dbReference type="Pfam" id="PF13391">
    <property type="entry name" value="HNH_2"/>
    <property type="match status" value="1"/>
</dbReference>
<accession>A0A4R6U127</accession>
<keyword evidence="2" id="KW-0540">Nuclease</keyword>
<dbReference type="Proteomes" id="UP000294575">
    <property type="component" value="Unassembled WGS sequence"/>
</dbReference>
<protein>
    <submittedName>
        <fullName evidence="2">HNH endonuclease</fullName>
    </submittedName>
</protein>
<dbReference type="InterPro" id="IPR003615">
    <property type="entry name" value="HNH_nuc"/>
</dbReference>
<sequence length="254" mass="28256">MNPLHATLIAKAGYDNGFENAVEQAGQAVMLSSARHTSSLRIASESGGYQVEVLLGTQALRHELEREFAGGVPQETFQCADESRLHAFLSRAAALSRSLPSQAADDYQNELAAELGQLPQHLHGTEVERLVRQRIGQDKYRNAMLDYWDGACAVTGIHIPELLRASHAKPWAECASDAERLDVFNGFLLAAHLDALFDRFLISFDAQGKIMFANALEAVQLQTIGVTTELNLRRIEPRHEPYLQWHRKQLGSRL</sequence>
<gene>
    <name evidence="2" type="ORF">DFQ45_103119</name>
</gene>